<dbReference type="Pfam" id="PF07727">
    <property type="entry name" value="RVT_2"/>
    <property type="match status" value="1"/>
</dbReference>
<feature type="transmembrane region" description="Helical" evidence="2">
    <location>
        <begin position="315"/>
        <end position="342"/>
    </location>
</feature>
<dbReference type="CDD" id="cd09272">
    <property type="entry name" value="RNase_HI_RT_Ty1"/>
    <property type="match status" value="1"/>
</dbReference>
<organism evidence="4 5">
    <name type="scientific">Paspalum notatum var. saurae</name>
    <dbReference type="NCBI Taxonomy" id="547442"/>
    <lineage>
        <taxon>Eukaryota</taxon>
        <taxon>Viridiplantae</taxon>
        <taxon>Streptophyta</taxon>
        <taxon>Embryophyta</taxon>
        <taxon>Tracheophyta</taxon>
        <taxon>Spermatophyta</taxon>
        <taxon>Magnoliopsida</taxon>
        <taxon>Liliopsida</taxon>
        <taxon>Poales</taxon>
        <taxon>Poaceae</taxon>
        <taxon>PACMAD clade</taxon>
        <taxon>Panicoideae</taxon>
        <taxon>Andropogonodae</taxon>
        <taxon>Paspaleae</taxon>
        <taxon>Paspalinae</taxon>
        <taxon>Paspalum</taxon>
    </lineage>
</organism>
<evidence type="ECO:0000256" key="1">
    <source>
        <dbReference type="SAM" id="MobiDB-lite"/>
    </source>
</evidence>
<feature type="transmembrane region" description="Helical" evidence="2">
    <location>
        <begin position="273"/>
        <end position="295"/>
    </location>
</feature>
<dbReference type="AlphaFoldDB" id="A0AAQ3SLF2"/>
<name>A0AAQ3SLF2_PASNO</name>
<dbReference type="PANTHER" id="PTHR11439">
    <property type="entry name" value="GAG-POL-RELATED RETROTRANSPOSON"/>
    <property type="match status" value="1"/>
</dbReference>
<keyword evidence="2" id="KW-0812">Transmembrane</keyword>
<dbReference type="InterPro" id="IPR013103">
    <property type="entry name" value="RVT_2"/>
</dbReference>
<evidence type="ECO:0000313" key="4">
    <source>
        <dbReference type="EMBL" id="WVZ54780.1"/>
    </source>
</evidence>
<dbReference type="SUPFAM" id="SSF56672">
    <property type="entry name" value="DNA/RNA polymerases"/>
    <property type="match status" value="1"/>
</dbReference>
<feature type="compositionally biased region" description="Low complexity" evidence="1">
    <location>
        <begin position="449"/>
        <end position="461"/>
    </location>
</feature>
<feature type="region of interest" description="Disordered" evidence="1">
    <location>
        <begin position="430"/>
        <end position="480"/>
    </location>
</feature>
<feature type="domain" description="Reverse transcriptase Ty1/copia-type" evidence="3">
    <location>
        <begin position="44"/>
        <end position="194"/>
    </location>
</feature>
<proteinExistence type="predicted"/>
<feature type="transmembrane region" description="Helical" evidence="2">
    <location>
        <begin position="223"/>
        <end position="245"/>
    </location>
</feature>
<evidence type="ECO:0000313" key="5">
    <source>
        <dbReference type="Proteomes" id="UP001341281"/>
    </source>
</evidence>
<accession>A0AAQ3SLF2</accession>
<dbReference type="Proteomes" id="UP001341281">
    <property type="component" value="Chromosome 01"/>
</dbReference>
<evidence type="ECO:0000256" key="2">
    <source>
        <dbReference type="SAM" id="Phobius"/>
    </source>
</evidence>
<keyword evidence="2" id="KW-1133">Transmembrane helix</keyword>
<dbReference type="EMBL" id="CP144745">
    <property type="protein sequence ID" value="WVZ54780.1"/>
    <property type="molecule type" value="Genomic_DNA"/>
</dbReference>
<feature type="transmembrane region" description="Helical" evidence="2">
    <location>
        <begin position="530"/>
        <end position="550"/>
    </location>
</feature>
<evidence type="ECO:0000259" key="3">
    <source>
        <dbReference type="Pfam" id="PF07727"/>
    </source>
</evidence>
<protein>
    <recommendedName>
        <fullName evidence="3">Reverse transcriptase Ty1/copia-type domain-containing protein</fullName>
    </recommendedName>
</protein>
<gene>
    <name evidence="4" type="ORF">U9M48_005529</name>
</gene>
<sequence length="639" mass="72468">MQDEMESLEKNGTWDLVKLPIDKKPVRCKWIFKRKERKYCSMHDYELEQLDVKTAFLHGELDENIYMDQPEGFVVRKENLVCKLKKSLYGLKQSPRQWYKKFDSFMLSNAIYLLLYVDDMLIAAKEKSEIAKLKAQLNKEFEMKDLGEAKKILGMEIIRDRKSGLLYLGQRGYIEKVLRRFNMHNAKPVSTPLAAHFRLSSDLCPRSDDDIEYMSRVPYSSAWLSYIHGLVRSIGGLLWIFRICVCFQFGKSRDGLVGYVEIMLGDLDKRRSLTGYVFIVGGCLVSWKACLQATVALSTTEAEYMAISEACKEAIWLRGLYSNFVGLIVLALPYIVIVKVLFISQKIRCFMREQSILIMRLRRVALAESLLLRPSPSANGNGTTTSLLELLGLGVGGGSARQTGQELCTWSQVAPLTIFTIHSPPLSLLPPPSHSAPTGRRNLARCRPRLPTTPARAAAARRPPRPRASPTMAPAARRRRHPVLRPHAAGASTATTACDLNLPRLKQLLQIVNGEAPDRGRKMCFLTTRLGSLLAILTMLFLMGSLRNFIIGNYNMLTPGLWIINMEISICNHSMLLRFFFTSMCTSIAQGLWIITMEISICNHSMVLRWLFLVTERHLEFLNQPAMWIASRGIIHFVP</sequence>
<dbReference type="InterPro" id="IPR043502">
    <property type="entry name" value="DNA/RNA_pol_sf"/>
</dbReference>
<keyword evidence="5" id="KW-1185">Reference proteome</keyword>
<keyword evidence="2" id="KW-0472">Membrane</keyword>
<reference evidence="4 5" key="1">
    <citation type="submission" date="2024-02" db="EMBL/GenBank/DDBJ databases">
        <title>High-quality chromosome-scale genome assembly of Pensacola bahiagrass (Paspalum notatum Flugge var. saurae).</title>
        <authorList>
            <person name="Vega J.M."/>
            <person name="Podio M."/>
            <person name="Orjuela J."/>
            <person name="Siena L.A."/>
            <person name="Pessino S.C."/>
            <person name="Combes M.C."/>
            <person name="Mariac C."/>
            <person name="Albertini E."/>
            <person name="Pupilli F."/>
            <person name="Ortiz J.P.A."/>
            <person name="Leblanc O."/>
        </authorList>
    </citation>
    <scope>NUCLEOTIDE SEQUENCE [LARGE SCALE GENOMIC DNA]</scope>
    <source>
        <strain evidence="4">R1</strain>
        <tissue evidence="4">Leaf</tissue>
    </source>
</reference>
<dbReference type="PANTHER" id="PTHR11439:SF467">
    <property type="entry name" value="INTEGRASE CATALYTIC DOMAIN-CONTAINING PROTEIN"/>
    <property type="match status" value="1"/>
</dbReference>